<keyword evidence="7" id="KW-1185">Reference proteome</keyword>
<dbReference type="GO" id="GO:0030246">
    <property type="term" value="F:carbohydrate binding"/>
    <property type="evidence" value="ECO:0007669"/>
    <property type="project" value="UniProtKB-ARBA"/>
</dbReference>
<feature type="signal peptide" evidence="4">
    <location>
        <begin position="1"/>
        <end position="27"/>
    </location>
</feature>
<accession>A0A4U0SGT5</accession>
<dbReference type="GO" id="GO:0030313">
    <property type="term" value="C:cell envelope"/>
    <property type="evidence" value="ECO:0007669"/>
    <property type="project" value="UniProtKB-SubCell"/>
</dbReference>
<evidence type="ECO:0000313" key="7">
    <source>
        <dbReference type="Proteomes" id="UP000305778"/>
    </source>
</evidence>
<dbReference type="Gene3D" id="3.40.50.2300">
    <property type="match status" value="2"/>
</dbReference>
<dbReference type="InterPro" id="IPR028082">
    <property type="entry name" value="Peripla_BP_I"/>
</dbReference>
<dbReference type="RefSeq" id="WP_136729928.1">
    <property type="nucleotide sequence ID" value="NZ_SUMC01000105.1"/>
</dbReference>
<dbReference type="Proteomes" id="UP000305778">
    <property type="component" value="Unassembled WGS sequence"/>
</dbReference>
<comment type="subcellular location">
    <subcellularLocation>
        <location evidence="1">Cell envelope</location>
    </subcellularLocation>
</comment>
<dbReference type="PANTHER" id="PTHR46847">
    <property type="entry name" value="D-ALLOSE-BINDING PERIPLASMIC PROTEIN-RELATED"/>
    <property type="match status" value="1"/>
</dbReference>
<keyword evidence="3 4" id="KW-0732">Signal</keyword>
<dbReference type="PROSITE" id="PS51257">
    <property type="entry name" value="PROKAR_LIPOPROTEIN"/>
    <property type="match status" value="1"/>
</dbReference>
<name>A0A4U0SGT5_9ACTN</name>
<gene>
    <name evidence="6" type="ORF">FCI23_45595</name>
</gene>
<protein>
    <submittedName>
        <fullName evidence="6">Sugar ABC transporter substrate-binding protein</fullName>
    </submittedName>
</protein>
<dbReference type="SUPFAM" id="SSF53822">
    <property type="entry name" value="Periplasmic binding protein-like I"/>
    <property type="match status" value="1"/>
</dbReference>
<feature type="domain" description="Periplasmic binding protein" evidence="5">
    <location>
        <begin position="48"/>
        <end position="303"/>
    </location>
</feature>
<comment type="caution">
    <text evidence="6">The sequence shown here is derived from an EMBL/GenBank/DDBJ whole genome shotgun (WGS) entry which is preliminary data.</text>
</comment>
<dbReference type="InterPro" id="IPR025997">
    <property type="entry name" value="SBP_2_dom"/>
</dbReference>
<dbReference type="EMBL" id="SUMC01000105">
    <property type="protein sequence ID" value="TJZ99464.1"/>
    <property type="molecule type" value="Genomic_DNA"/>
</dbReference>
<dbReference type="PANTHER" id="PTHR46847:SF3">
    <property type="entry name" value="GALACTOFURANOSE-BINDING PROTEIN YTFQ"/>
    <property type="match status" value="1"/>
</dbReference>
<evidence type="ECO:0000256" key="4">
    <source>
        <dbReference type="SAM" id="SignalP"/>
    </source>
</evidence>
<evidence type="ECO:0000313" key="6">
    <source>
        <dbReference type="EMBL" id="TJZ99464.1"/>
    </source>
</evidence>
<proteinExistence type="inferred from homology"/>
<dbReference type="AlphaFoldDB" id="A0A4U0SGT5"/>
<dbReference type="Pfam" id="PF13407">
    <property type="entry name" value="Peripla_BP_4"/>
    <property type="match status" value="1"/>
</dbReference>
<evidence type="ECO:0000259" key="5">
    <source>
        <dbReference type="Pfam" id="PF13407"/>
    </source>
</evidence>
<reference evidence="6 7" key="1">
    <citation type="submission" date="2019-04" db="EMBL/GenBank/DDBJ databases">
        <title>Streptomyces oryziradicis sp. nov., a novel actinomycete isolated from rhizosphere soil of rice (Oryza sativa L.).</title>
        <authorList>
            <person name="Li C."/>
        </authorList>
    </citation>
    <scope>NUCLEOTIDE SEQUENCE [LARGE SCALE GENOMIC DNA]</scope>
    <source>
        <strain evidence="6 7">NEAU-C40</strain>
    </source>
</reference>
<dbReference type="OrthoDB" id="4827464at2"/>
<evidence type="ECO:0000256" key="1">
    <source>
        <dbReference type="ARBA" id="ARBA00004196"/>
    </source>
</evidence>
<sequence>MKVTRRAHRPTQLGVIALAGTCALALAGCGSNSTSASAGTSGGVTIGIVELNLSNPFFGTLENATESAAKAKGWKVMKAEAKVPGDSATQVTAIENMIANHVKAIVVDPANSTALNGVVKQARDKGILVMTVNSSLSPLNTADATYATDNLAAGKLIGQWAKASAPSNPHIAMLDFDLSDGPASGRHNGFLSGYGIDVKSPLVAGTALTQGTIDTGQSAMENLLSAHPDINVVYTINEPTAHGAYTAIKNKGLAGKTVMVSVDGACTGVEDVKNGAIGATAMQFPSKMGQMAVAAAAAYIKDGTKPKAGLTDSGTVLITDKPVPGLASQTSAWGLAHCWGPK</sequence>
<comment type="similarity">
    <text evidence="2">Belongs to the bacterial solute-binding protein 2 family.</text>
</comment>
<feature type="chain" id="PRO_5038494335" evidence="4">
    <location>
        <begin position="28"/>
        <end position="342"/>
    </location>
</feature>
<evidence type="ECO:0000256" key="3">
    <source>
        <dbReference type="ARBA" id="ARBA00022729"/>
    </source>
</evidence>
<evidence type="ECO:0000256" key="2">
    <source>
        <dbReference type="ARBA" id="ARBA00007639"/>
    </source>
</evidence>
<organism evidence="6 7">
    <name type="scientific">Actinacidiphila oryziradicis</name>
    <dbReference type="NCBI Taxonomy" id="2571141"/>
    <lineage>
        <taxon>Bacteria</taxon>
        <taxon>Bacillati</taxon>
        <taxon>Actinomycetota</taxon>
        <taxon>Actinomycetes</taxon>
        <taxon>Kitasatosporales</taxon>
        <taxon>Streptomycetaceae</taxon>
        <taxon>Actinacidiphila</taxon>
    </lineage>
</organism>